<evidence type="ECO:0000256" key="1">
    <source>
        <dbReference type="SAM" id="MobiDB-lite"/>
    </source>
</evidence>
<comment type="caution">
    <text evidence="3">The sequence shown here is derived from an EMBL/GenBank/DDBJ whole genome shotgun (WGS) entry which is preliminary data.</text>
</comment>
<dbReference type="RefSeq" id="WP_344549938.1">
    <property type="nucleotide sequence ID" value="NZ_BAAANS010000002.1"/>
</dbReference>
<evidence type="ECO:0000313" key="3">
    <source>
        <dbReference type="EMBL" id="GAA2084865.1"/>
    </source>
</evidence>
<dbReference type="EMBL" id="BAAANS010000002">
    <property type="protein sequence ID" value="GAA2084865.1"/>
    <property type="molecule type" value="Genomic_DNA"/>
</dbReference>
<feature type="compositionally biased region" description="Basic and acidic residues" evidence="1">
    <location>
        <begin position="114"/>
        <end position="125"/>
    </location>
</feature>
<dbReference type="Proteomes" id="UP001500897">
    <property type="component" value="Unassembled WGS sequence"/>
</dbReference>
<evidence type="ECO:0000313" key="4">
    <source>
        <dbReference type="Proteomes" id="UP001500897"/>
    </source>
</evidence>
<organism evidence="3 4">
    <name type="scientific">Kitasatospora saccharophila</name>
    <dbReference type="NCBI Taxonomy" id="407973"/>
    <lineage>
        <taxon>Bacteria</taxon>
        <taxon>Bacillati</taxon>
        <taxon>Actinomycetota</taxon>
        <taxon>Actinomycetes</taxon>
        <taxon>Kitasatosporales</taxon>
        <taxon>Streptomycetaceae</taxon>
        <taxon>Kitasatospora</taxon>
    </lineage>
</organism>
<feature type="compositionally biased region" description="Pro residues" evidence="1">
    <location>
        <begin position="62"/>
        <end position="71"/>
    </location>
</feature>
<accession>A0ABP5HTY3</accession>
<reference evidence="4" key="1">
    <citation type="journal article" date="2019" name="Int. J. Syst. Evol. Microbiol.">
        <title>The Global Catalogue of Microorganisms (GCM) 10K type strain sequencing project: providing services to taxonomists for standard genome sequencing and annotation.</title>
        <authorList>
            <consortium name="The Broad Institute Genomics Platform"/>
            <consortium name="The Broad Institute Genome Sequencing Center for Infectious Disease"/>
            <person name="Wu L."/>
            <person name="Ma J."/>
        </authorList>
    </citation>
    <scope>NUCLEOTIDE SEQUENCE [LARGE SCALE GENOMIC DNA]</scope>
    <source>
        <strain evidence="4">JCM 14559</strain>
    </source>
</reference>
<keyword evidence="4" id="KW-1185">Reference proteome</keyword>
<sequence length="125" mass="13630">MSGITIKVGPAELTVPDTPAGYVIAGLAVIGPVVARIIVTVVKRRRNNEIPPGTGSSDGPTPVEPDTPDGPTPVESDGPDGPAPADSRPQLPMRRRRRSRPRLSRRRRARQRQPRGERRRPPARR</sequence>
<keyword evidence="2" id="KW-1133">Transmembrane helix</keyword>
<keyword evidence="2" id="KW-0472">Membrane</keyword>
<feature type="region of interest" description="Disordered" evidence="1">
    <location>
        <begin position="43"/>
        <end position="125"/>
    </location>
</feature>
<name>A0ABP5HTY3_9ACTN</name>
<feature type="transmembrane region" description="Helical" evidence="2">
    <location>
        <begin position="20"/>
        <end position="39"/>
    </location>
</feature>
<keyword evidence="2" id="KW-0812">Transmembrane</keyword>
<protein>
    <recommendedName>
        <fullName evidence="5">Secreted protein with PEP-CTERM sorting signal</fullName>
    </recommendedName>
</protein>
<proteinExistence type="predicted"/>
<feature type="compositionally biased region" description="Basic residues" evidence="1">
    <location>
        <begin position="93"/>
        <end position="113"/>
    </location>
</feature>
<evidence type="ECO:0008006" key="5">
    <source>
        <dbReference type="Google" id="ProtNLM"/>
    </source>
</evidence>
<gene>
    <name evidence="3" type="ORF">GCM10009759_04230</name>
</gene>
<feature type="compositionally biased region" description="Low complexity" evidence="1">
    <location>
        <begin position="51"/>
        <end position="61"/>
    </location>
</feature>
<evidence type="ECO:0000256" key="2">
    <source>
        <dbReference type="SAM" id="Phobius"/>
    </source>
</evidence>